<gene>
    <name evidence="1" type="ORF">EVAR_41570_1</name>
</gene>
<protein>
    <recommendedName>
        <fullName evidence="3">Peptidase S1 domain-containing protein</fullName>
    </recommendedName>
</protein>
<accession>A0A4C1Y205</accession>
<sequence>MDQAAAQHLIGFRIKYQWENWRRELVLMLAGSEAGFGEFPWVVALLGPEDQYIGVGVLIHPGVVMTGAHVVLKCSISVNPLESIFNHLDRDCGGEADSRVSEVGAVLDLAFGFALNSALSRSRSFFDSIFIYSGGHSNLARRRRACAPATKNL</sequence>
<dbReference type="InterPro" id="IPR009003">
    <property type="entry name" value="Peptidase_S1_PA"/>
</dbReference>
<proteinExistence type="predicted"/>
<dbReference type="Gene3D" id="2.40.10.10">
    <property type="entry name" value="Trypsin-like serine proteases"/>
    <property type="match status" value="1"/>
</dbReference>
<evidence type="ECO:0000313" key="2">
    <source>
        <dbReference type="Proteomes" id="UP000299102"/>
    </source>
</evidence>
<evidence type="ECO:0008006" key="3">
    <source>
        <dbReference type="Google" id="ProtNLM"/>
    </source>
</evidence>
<dbReference type="EMBL" id="BGZK01001025">
    <property type="protein sequence ID" value="GBP68832.1"/>
    <property type="molecule type" value="Genomic_DNA"/>
</dbReference>
<dbReference type="InterPro" id="IPR043504">
    <property type="entry name" value="Peptidase_S1_PA_chymotrypsin"/>
</dbReference>
<name>A0A4C1Y205_EUMVA</name>
<dbReference type="Proteomes" id="UP000299102">
    <property type="component" value="Unassembled WGS sequence"/>
</dbReference>
<keyword evidence="2" id="KW-1185">Reference proteome</keyword>
<evidence type="ECO:0000313" key="1">
    <source>
        <dbReference type="EMBL" id="GBP68832.1"/>
    </source>
</evidence>
<comment type="caution">
    <text evidence="1">The sequence shown here is derived from an EMBL/GenBank/DDBJ whole genome shotgun (WGS) entry which is preliminary data.</text>
</comment>
<reference evidence="1 2" key="1">
    <citation type="journal article" date="2019" name="Commun. Biol.">
        <title>The bagworm genome reveals a unique fibroin gene that provides high tensile strength.</title>
        <authorList>
            <person name="Kono N."/>
            <person name="Nakamura H."/>
            <person name="Ohtoshi R."/>
            <person name="Tomita M."/>
            <person name="Numata K."/>
            <person name="Arakawa K."/>
        </authorList>
    </citation>
    <scope>NUCLEOTIDE SEQUENCE [LARGE SCALE GENOMIC DNA]</scope>
</reference>
<dbReference type="SUPFAM" id="SSF50494">
    <property type="entry name" value="Trypsin-like serine proteases"/>
    <property type="match status" value="1"/>
</dbReference>
<organism evidence="1 2">
    <name type="scientific">Eumeta variegata</name>
    <name type="common">Bagworm moth</name>
    <name type="synonym">Eumeta japonica</name>
    <dbReference type="NCBI Taxonomy" id="151549"/>
    <lineage>
        <taxon>Eukaryota</taxon>
        <taxon>Metazoa</taxon>
        <taxon>Ecdysozoa</taxon>
        <taxon>Arthropoda</taxon>
        <taxon>Hexapoda</taxon>
        <taxon>Insecta</taxon>
        <taxon>Pterygota</taxon>
        <taxon>Neoptera</taxon>
        <taxon>Endopterygota</taxon>
        <taxon>Lepidoptera</taxon>
        <taxon>Glossata</taxon>
        <taxon>Ditrysia</taxon>
        <taxon>Tineoidea</taxon>
        <taxon>Psychidae</taxon>
        <taxon>Oiketicinae</taxon>
        <taxon>Eumeta</taxon>
    </lineage>
</organism>
<dbReference type="AlphaFoldDB" id="A0A4C1Y205"/>